<evidence type="ECO:0000256" key="1">
    <source>
        <dbReference type="SAM" id="Phobius"/>
    </source>
</evidence>
<organism evidence="2 3">
    <name type="scientific">Flavobacterium reichenbachii</name>
    <dbReference type="NCBI Taxonomy" id="362418"/>
    <lineage>
        <taxon>Bacteria</taxon>
        <taxon>Pseudomonadati</taxon>
        <taxon>Bacteroidota</taxon>
        <taxon>Flavobacteriia</taxon>
        <taxon>Flavobacteriales</taxon>
        <taxon>Flavobacteriaceae</taxon>
        <taxon>Flavobacterium</taxon>
    </lineage>
</organism>
<dbReference type="RefSeq" id="WP_035688289.1">
    <property type="nucleotide sequence ID" value="NZ_JPRL01000001.1"/>
</dbReference>
<keyword evidence="1" id="KW-0812">Transmembrane</keyword>
<dbReference type="InterPro" id="IPR026414">
    <property type="entry name" value="ExosoTase_F-assoc_memb"/>
</dbReference>
<dbReference type="AlphaFoldDB" id="A0A085ZRG7"/>
<dbReference type="EMBL" id="JPRL01000001">
    <property type="protein sequence ID" value="KFF07031.1"/>
    <property type="molecule type" value="Genomic_DNA"/>
</dbReference>
<keyword evidence="1" id="KW-0472">Membrane</keyword>
<evidence type="ECO:0000313" key="3">
    <source>
        <dbReference type="Proteomes" id="UP000028715"/>
    </source>
</evidence>
<dbReference type="OrthoDB" id="982493at2"/>
<gene>
    <name evidence="2" type="ORF">IW19_16590</name>
</gene>
<feature type="transmembrane region" description="Helical" evidence="1">
    <location>
        <begin position="93"/>
        <end position="113"/>
    </location>
</feature>
<keyword evidence="3" id="KW-1185">Reference proteome</keyword>
<sequence>MLNKIKENKYKVLIAVLIVACFGVIRAFENQLFYDPFLVYFESNFKNKPFPDVNNLSLFCGLLLRYVLNSVLSLILIYVLFADREMLKFSAYLYVFFFILLFSMFFTILKFFPDAGWLLFYVRRFIIQPIFVLLFIPAFYYQLQNSKK</sequence>
<dbReference type="STRING" id="362418.IW19_16590"/>
<dbReference type="NCBIfam" id="TIGR04127">
    <property type="entry name" value="flavo_near_exo"/>
    <property type="match status" value="1"/>
</dbReference>
<name>A0A085ZRG7_9FLAO</name>
<reference evidence="2 3" key="1">
    <citation type="submission" date="2014-07" db="EMBL/GenBank/DDBJ databases">
        <title>Genome of Flavobacterium reichenbachii LMG 25512.</title>
        <authorList>
            <person name="Stropko S.J."/>
            <person name="Pipes S.E."/>
            <person name="Newman J.D."/>
        </authorList>
    </citation>
    <scope>NUCLEOTIDE SEQUENCE [LARGE SCALE GENOMIC DNA]</scope>
    <source>
        <strain evidence="2 3">LMG 25512</strain>
    </source>
</reference>
<keyword evidence="1" id="KW-1133">Transmembrane helix</keyword>
<comment type="caution">
    <text evidence="2">The sequence shown here is derived from an EMBL/GenBank/DDBJ whole genome shotgun (WGS) entry which is preliminary data.</text>
</comment>
<feature type="transmembrane region" description="Helical" evidence="1">
    <location>
        <begin position="56"/>
        <end position="81"/>
    </location>
</feature>
<proteinExistence type="predicted"/>
<dbReference type="Proteomes" id="UP000028715">
    <property type="component" value="Unassembled WGS sequence"/>
</dbReference>
<dbReference type="eggNOG" id="ENOG5032VBG">
    <property type="taxonomic scope" value="Bacteria"/>
</dbReference>
<accession>A0A085ZRG7</accession>
<evidence type="ECO:0000313" key="2">
    <source>
        <dbReference type="EMBL" id="KFF07031.1"/>
    </source>
</evidence>
<feature type="transmembrane region" description="Helical" evidence="1">
    <location>
        <begin position="125"/>
        <end position="143"/>
    </location>
</feature>
<protein>
    <submittedName>
        <fullName evidence="2">Membrane protein</fullName>
    </submittedName>
</protein>